<dbReference type="AlphaFoldDB" id="A0A225DJE8"/>
<protein>
    <submittedName>
        <fullName evidence="1">Uncharacterized protein</fullName>
    </submittedName>
</protein>
<dbReference type="EMBL" id="NIDE01000007">
    <property type="protein sequence ID" value="OWK41073.1"/>
    <property type="molecule type" value="Genomic_DNA"/>
</dbReference>
<keyword evidence="2" id="KW-1185">Reference proteome</keyword>
<name>A0A225DJE8_9BACT</name>
<proteinExistence type="predicted"/>
<gene>
    <name evidence="1" type="ORF">FRUB_04965</name>
</gene>
<sequence>MRYDDDVIDRLLDGVREMEESSTYQAILARGEARGRLAEARATLERLGGKRFGPPPATVLAALEAIADLPRLEELTDRILDAHSWNDLISSLRINPAALPALSRRKRAVCAPTVQVSAAHPDPVPGKFPELAVLHFHFPEYS</sequence>
<evidence type="ECO:0000313" key="1">
    <source>
        <dbReference type="EMBL" id="OWK41073.1"/>
    </source>
</evidence>
<organism evidence="1 2">
    <name type="scientific">Fimbriiglobus ruber</name>
    <dbReference type="NCBI Taxonomy" id="1908690"/>
    <lineage>
        <taxon>Bacteria</taxon>
        <taxon>Pseudomonadati</taxon>
        <taxon>Planctomycetota</taxon>
        <taxon>Planctomycetia</taxon>
        <taxon>Gemmatales</taxon>
        <taxon>Gemmataceae</taxon>
        <taxon>Fimbriiglobus</taxon>
    </lineage>
</organism>
<reference evidence="2" key="1">
    <citation type="submission" date="2017-06" db="EMBL/GenBank/DDBJ databases">
        <title>Genome analysis of Fimbriiglobus ruber SP5, the first member of the order Planctomycetales with confirmed chitinolytic capability.</title>
        <authorList>
            <person name="Ravin N.V."/>
            <person name="Rakitin A.L."/>
            <person name="Ivanova A.A."/>
            <person name="Beletsky A.V."/>
            <person name="Kulichevskaya I.S."/>
            <person name="Mardanov A.V."/>
            <person name="Dedysh S.N."/>
        </authorList>
    </citation>
    <scope>NUCLEOTIDE SEQUENCE [LARGE SCALE GENOMIC DNA]</scope>
    <source>
        <strain evidence="2">SP5</strain>
    </source>
</reference>
<evidence type="ECO:0000313" key="2">
    <source>
        <dbReference type="Proteomes" id="UP000214646"/>
    </source>
</evidence>
<accession>A0A225DJE8</accession>
<dbReference type="Proteomes" id="UP000214646">
    <property type="component" value="Unassembled WGS sequence"/>
</dbReference>
<comment type="caution">
    <text evidence="1">The sequence shown here is derived from an EMBL/GenBank/DDBJ whole genome shotgun (WGS) entry which is preliminary data.</text>
</comment>